<dbReference type="PANTHER" id="PTHR23507">
    <property type="entry name" value="ZGC:174356"/>
    <property type="match status" value="1"/>
</dbReference>
<gene>
    <name evidence="6" type="ORF">DME_LOCUS6724</name>
</gene>
<dbReference type="PANTHER" id="PTHR23507:SF11">
    <property type="entry name" value="SOLUTE CARRIER FAMILY RELATED"/>
    <property type="match status" value="1"/>
</dbReference>
<evidence type="ECO:0000313" key="7">
    <source>
        <dbReference type="Proteomes" id="UP000038040"/>
    </source>
</evidence>
<accession>A0A0N4U641</accession>
<reference evidence="6 8" key="2">
    <citation type="submission" date="2018-11" db="EMBL/GenBank/DDBJ databases">
        <authorList>
            <consortium name="Pathogen Informatics"/>
        </authorList>
    </citation>
    <scope>NUCLEOTIDE SEQUENCE [LARGE SCALE GENOMIC DNA]</scope>
</reference>
<dbReference type="GO" id="GO:0022857">
    <property type="term" value="F:transmembrane transporter activity"/>
    <property type="evidence" value="ECO:0007669"/>
    <property type="project" value="InterPro"/>
</dbReference>
<evidence type="ECO:0000313" key="6">
    <source>
        <dbReference type="EMBL" id="VDN56751.1"/>
    </source>
</evidence>
<feature type="transmembrane region" description="Helical" evidence="5">
    <location>
        <begin position="256"/>
        <end position="276"/>
    </location>
</feature>
<evidence type="ECO:0000313" key="8">
    <source>
        <dbReference type="Proteomes" id="UP000274756"/>
    </source>
</evidence>
<feature type="transmembrane region" description="Helical" evidence="5">
    <location>
        <begin position="66"/>
        <end position="86"/>
    </location>
</feature>
<feature type="transmembrane region" description="Helical" evidence="5">
    <location>
        <begin position="233"/>
        <end position="250"/>
    </location>
</feature>
<reference evidence="9" key="1">
    <citation type="submission" date="2017-02" db="UniProtKB">
        <authorList>
            <consortium name="WormBaseParasite"/>
        </authorList>
    </citation>
    <scope>IDENTIFICATION</scope>
</reference>
<dbReference type="OrthoDB" id="3026777at2759"/>
<feature type="transmembrane region" description="Helical" evidence="5">
    <location>
        <begin position="38"/>
        <end position="59"/>
    </location>
</feature>
<evidence type="ECO:0000256" key="5">
    <source>
        <dbReference type="SAM" id="Phobius"/>
    </source>
</evidence>
<dbReference type="InterPro" id="IPR011701">
    <property type="entry name" value="MFS"/>
</dbReference>
<protein>
    <submittedName>
        <fullName evidence="9">MFS domain-containing protein</fullName>
    </submittedName>
</protein>
<proteinExistence type="predicted"/>
<dbReference type="AlphaFoldDB" id="A0A0N4U641"/>
<dbReference type="SUPFAM" id="SSF103473">
    <property type="entry name" value="MFS general substrate transporter"/>
    <property type="match status" value="1"/>
</dbReference>
<organism evidence="7 9">
    <name type="scientific">Dracunculus medinensis</name>
    <name type="common">Guinea worm</name>
    <dbReference type="NCBI Taxonomy" id="318479"/>
    <lineage>
        <taxon>Eukaryota</taxon>
        <taxon>Metazoa</taxon>
        <taxon>Ecdysozoa</taxon>
        <taxon>Nematoda</taxon>
        <taxon>Chromadorea</taxon>
        <taxon>Rhabditida</taxon>
        <taxon>Spirurina</taxon>
        <taxon>Dracunculoidea</taxon>
        <taxon>Dracunculidae</taxon>
        <taxon>Dracunculus</taxon>
    </lineage>
</organism>
<name>A0A0N4U641_DRAME</name>
<dbReference type="Gene3D" id="1.20.1250.20">
    <property type="entry name" value="MFS general substrate transporter like domains"/>
    <property type="match status" value="1"/>
</dbReference>
<feature type="transmembrane region" description="Helical" evidence="5">
    <location>
        <begin position="162"/>
        <end position="181"/>
    </location>
</feature>
<dbReference type="Pfam" id="PF07690">
    <property type="entry name" value="MFS_1"/>
    <property type="match status" value="1"/>
</dbReference>
<sequence length="494" mass="55723">ICQTYYGGESNGGRLICHWITDAKLEDNVQRRNAEWSFYNSLVYLLPAVIVNTILGAYGDRHGWKLNIMLGITGLVIGEFGYLLVLSKSIHAPYWTVLVFGAIAGLTGYISMIQISCNAYLADITKDSNLLTIRAGIFSVTYTFASVIGGVFAGFFSWLPSVISIDIELGLFLVALLFVYWRIPEQTKTLETNRCKSSLSTAQSIQEFFMELWLLLKEGAKTYMRKRIGYRRSFIFLSVLALIITHTASIETRIELFNNLVIIGTIGGLFLFKHYFRIRETSMILIGIASSTSRTAVIAFATETWHMHFANLLGIFSGLVQPAVVSFIVQALFPNLIISYSKNIRKKKQFSEIVPNDEIGQIFSLFGIAGDFAFVIFNITYSYIYRETEVWMPGFSFLFIAALEAIAGIAMLWIHVQSCKEGIGRRSVNEPLRSTISIIGKISSAMDPTFTNDLKNKQLSIYDMALARNAQKNAEFDERWLESFPARYRDGSFY</sequence>
<keyword evidence="4 5" id="KW-0472">Membrane</keyword>
<keyword evidence="8" id="KW-1185">Reference proteome</keyword>
<dbReference type="Proteomes" id="UP000038040">
    <property type="component" value="Unplaced"/>
</dbReference>
<comment type="subcellular location">
    <subcellularLocation>
        <location evidence="1">Membrane</location>
        <topology evidence="1">Multi-pass membrane protein</topology>
    </subcellularLocation>
</comment>
<feature type="transmembrane region" description="Helical" evidence="5">
    <location>
        <begin position="92"/>
        <end position="110"/>
    </location>
</feature>
<evidence type="ECO:0000256" key="1">
    <source>
        <dbReference type="ARBA" id="ARBA00004141"/>
    </source>
</evidence>
<feature type="transmembrane region" description="Helical" evidence="5">
    <location>
        <begin position="313"/>
        <end position="338"/>
    </location>
</feature>
<evidence type="ECO:0000256" key="3">
    <source>
        <dbReference type="ARBA" id="ARBA00022989"/>
    </source>
</evidence>
<feature type="transmembrane region" description="Helical" evidence="5">
    <location>
        <begin position="131"/>
        <end position="156"/>
    </location>
</feature>
<keyword evidence="2 5" id="KW-0812">Transmembrane</keyword>
<dbReference type="Proteomes" id="UP000274756">
    <property type="component" value="Unassembled WGS sequence"/>
</dbReference>
<dbReference type="EMBL" id="UYYG01001157">
    <property type="protein sequence ID" value="VDN56751.1"/>
    <property type="molecule type" value="Genomic_DNA"/>
</dbReference>
<feature type="transmembrane region" description="Helical" evidence="5">
    <location>
        <begin position="390"/>
        <end position="416"/>
    </location>
</feature>
<dbReference type="GO" id="GO:0016020">
    <property type="term" value="C:membrane"/>
    <property type="evidence" value="ECO:0007669"/>
    <property type="project" value="UniProtKB-SubCell"/>
</dbReference>
<feature type="transmembrane region" description="Helical" evidence="5">
    <location>
        <begin position="283"/>
        <end position="301"/>
    </location>
</feature>
<evidence type="ECO:0000313" key="9">
    <source>
        <dbReference type="WBParaSite" id="DME_0000236401-mRNA-1"/>
    </source>
</evidence>
<evidence type="ECO:0000256" key="4">
    <source>
        <dbReference type="ARBA" id="ARBA00023136"/>
    </source>
</evidence>
<feature type="transmembrane region" description="Helical" evidence="5">
    <location>
        <begin position="359"/>
        <end position="384"/>
    </location>
</feature>
<evidence type="ECO:0000256" key="2">
    <source>
        <dbReference type="ARBA" id="ARBA00022692"/>
    </source>
</evidence>
<keyword evidence="3 5" id="KW-1133">Transmembrane helix</keyword>
<dbReference type="InterPro" id="IPR036259">
    <property type="entry name" value="MFS_trans_sf"/>
</dbReference>
<dbReference type="WBParaSite" id="DME_0000236401-mRNA-1">
    <property type="protein sequence ID" value="DME_0000236401-mRNA-1"/>
    <property type="gene ID" value="DME_0000236401"/>
</dbReference>